<dbReference type="FunFam" id="1.20.58.530:FF:000003">
    <property type="entry name" value="Myosin heavy chain 10"/>
    <property type="match status" value="1"/>
</dbReference>
<keyword evidence="5 10" id="KW-0175">Coiled coil</keyword>
<comment type="similarity">
    <text evidence="1 9">Belongs to the TRAFAC class myosin-kinesin ATPase superfamily. Myosin family.</text>
</comment>
<dbReference type="FunFam" id="3.40.850.10:FF:000101">
    <property type="entry name" value="Slow myosin heavy chain 2"/>
    <property type="match status" value="1"/>
</dbReference>
<dbReference type="GO" id="GO:0005737">
    <property type="term" value="C:cytoplasm"/>
    <property type="evidence" value="ECO:0007669"/>
    <property type="project" value="UniProtKB-ARBA"/>
</dbReference>
<keyword evidence="4" id="KW-0112">Calmodulin-binding</keyword>
<dbReference type="GO" id="GO:0016020">
    <property type="term" value="C:membrane"/>
    <property type="evidence" value="ECO:0007669"/>
    <property type="project" value="TreeGrafter"/>
</dbReference>
<dbReference type="AlphaFoldDB" id="A0A0C2MNQ3"/>
<dbReference type="PANTHER" id="PTHR13140:SF857">
    <property type="entry name" value="MYOSIN-11"/>
    <property type="match status" value="1"/>
</dbReference>
<keyword evidence="6 9" id="KW-0518">Myosin</keyword>
<dbReference type="PROSITE" id="PS50096">
    <property type="entry name" value="IQ"/>
    <property type="match status" value="1"/>
</dbReference>
<dbReference type="Pfam" id="PF00063">
    <property type="entry name" value="Myosin_head"/>
    <property type="match status" value="1"/>
</dbReference>
<gene>
    <name evidence="13" type="ORF">RF11_03971</name>
</gene>
<feature type="coiled-coil region" evidence="10">
    <location>
        <begin position="839"/>
        <end position="1020"/>
    </location>
</feature>
<dbReference type="Gene3D" id="1.20.120.720">
    <property type="entry name" value="Myosin VI head, motor domain, U50 subdomain"/>
    <property type="match status" value="1"/>
</dbReference>
<dbReference type="PROSITE" id="PS51456">
    <property type="entry name" value="MYOSIN_MOTOR"/>
    <property type="match status" value="1"/>
</dbReference>
<dbReference type="GO" id="GO:0051015">
    <property type="term" value="F:actin filament binding"/>
    <property type="evidence" value="ECO:0007669"/>
    <property type="project" value="InterPro"/>
</dbReference>
<reference evidence="13 14" key="1">
    <citation type="journal article" date="2014" name="Genome Biol. Evol.">
        <title>The genome of the myxosporean Thelohanellus kitauei shows adaptations to nutrient acquisition within its fish host.</title>
        <authorList>
            <person name="Yang Y."/>
            <person name="Xiong J."/>
            <person name="Zhou Z."/>
            <person name="Huo F."/>
            <person name="Miao W."/>
            <person name="Ran C."/>
            <person name="Liu Y."/>
            <person name="Zhang J."/>
            <person name="Feng J."/>
            <person name="Wang M."/>
            <person name="Wang M."/>
            <person name="Wang L."/>
            <person name="Yao B."/>
        </authorList>
    </citation>
    <scope>NUCLEOTIDE SEQUENCE [LARGE SCALE GENOMIC DNA]</scope>
    <source>
        <strain evidence="13">Wuqing</strain>
    </source>
</reference>
<evidence type="ECO:0000313" key="14">
    <source>
        <dbReference type="Proteomes" id="UP000031668"/>
    </source>
</evidence>
<dbReference type="FunFam" id="1.10.10.820:FF:000001">
    <property type="entry name" value="Myosin heavy chain"/>
    <property type="match status" value="1"/>
</dbReference>
<dbReference type="Gene3D" id="1.20.5.340">
    <property type="match status" value="2"/>
</dbReference>
<evidence type="ECO:0000256" key="9">
    <source>
        <dbReference type="PROSITE-ProRule" id="PRU00782"/>
    </source>
</evidence>
<dbReference type="InterPro" id="IPR008989">
    <property type="entry name" value="Myosin_S1_N"/>
</dbReference>
<dbReference type="Pfam" id="PF02736">
    <property type="entry name" value="Myosin_N"/>
    <property type="match status" value="1"/>
</dbReference>
<dbReference type="GO" id="GO:0007015">
    <property type="term" value="P:actin filament organization"/>
    <property type="evidence" value="ECO:0007669"/>
    <property type="project" value="TreeGrafter"/>
</dbReference>
<dbReference type="Gene3D" id="1.20.58.530">
    <property type="match status" value="1"/>
</dbReference>
<dbReference type="Gene3D" id="3.40.850.10">
    <property type="entry name" value="Kinesin motor domain"/>
    <property type="match status" value="1"/>
</dbReference>
<dbReference type="EMBL" id="JWZT01004756">
    <property type="protein sequence ID" value="KII63266.1"/>
    <property type="molecule type" value="Genomic_DNA"/>
</dbReference>
<proteinExistence type="inferred from homology"/>
<dbReference type="GO" id="GO:0016459">
    <property type="term" value="C:myosin complex"/>
    <property type="evidence" value="ECO:0007669"/>
    <property type="project" value="UniProtKB-KW"/>
</dbReference>
<dbReference type="FunFam" id="2.30.30.360:FF:000001">
    <property type="entry name" value="Myosin heavy chain"/>
    <property type="match status" value="1"/>
</dbReference>
<dbReference type="GO" id="GO:0000146">
    <property type="term" value="F:microfilament motor activity"/>
    <property type="evidence" value="ECO:0007669"/>
    <property type="project" value="TreeGrafter"/>
</dbReference>
<dbReference type="PRINTS" id="PR00193">
    <property type="entry name" value="MYOSINHEAVY"/>
</dbReference>
<evidence type="ECO:0000256" key="8">
    <source>
        <dbReference type="ARBA" id="ARBA00023203"/>
    </source>
</evidence>
<comment type="caution">
    <text evidence="13">The sequence shown here is derived from an EMBL/GenBank/DDBJ whole genome shotgun (WGS) entry which is preliminary data.</text>
</comment>
<evidence type="ECO:0000259" key="11">
    <source>
        <dbReference type="PROSITE" id="PS51456"/>
    </source>
</evidence>
<dbReference type="CDD" id="cd01377">
    <property type="entry name" value="MYSc_class_II"/>
    <property type="match status" value="1"/>
</dbReference>
<evidence type="ECO:0000256" key="3">
    <source>
        <dbReference type="ARBA" id="ARBA00022840"/>
    </source>
</evidence>
<dbReference type="SUPFAM" id="SSF90257">
    <property type="entry name" value="Myosin rod fragments"/>
    <property type="match status" value="2"/>
</dbReference>
<evidence type="ECO:0000256" key="10">
    <source>
        <dbReference type="SAM" id="Coils"/>
    </source>
</evidence>
<keyword evidence="14" id="KW-1185">Reference proteome</keyword>
<evidence type="ECO:0000259" key="12">
    <source>
        <dbReference type="PROSITE" id="PS51844"/>
    </source>
</evidence>
<dbReference type="Proteomes" id="UP000031668">
    <property type="component" value="Unassembled WGS sequence"/>
</dbReference>
<feature type="region of interest" description="Actin-binding" evidence="9">
    <location>
        <begin position="653"/>
        <end position="675"/>
    </location>
</feature>
<dbReference type="InterPro" id="IPR002928">
    <property type="entry name" value="Myosin_tail"/>
</dbReference>
<sequence>MDDGTKLLMSQRHKPEVDAVEQAEWTQKRLVWVPHEEMGFVAASIIEEKGDKVILKVIDTGKQLSLNSDDVQRMNPPKFDKVEDMAELTCLNEASVLHNLTQRYYSNQIYTYSSLFCVVINPYKRLPIYSEQVLQLYRNRKRHELPPHVYAVADAAFHSMLYDRENQSILCTGESGAGKTENTKRVIQYLVFIGCKTTSSSQTSSHDMQNKLEQQLLKANPILEAFGNAKTIKNDNSSRFGKFIQINFDSTGFISSTNIITYILEKNRVSHQHEKERSFHIFYQLAKGATEELKKEIMFQDLKTYKFLTNGDMTVPSINDAQDFNDLMSSMELMEISKEEIESMFRTISAILLLGNMAFVQDKFSDQALLPSTDIEQKICHLLRVNQTDFNRSILKPRVKVGREFTTRTQTKEQAEFSVDALAKALYERVFKFVVMRINKALDKDRRSSPSFIGILDIAGFEIFESNSFEQLCINYTNEKLQQLFNHTMFILEQEEYQKEGIEWTFIDFGLDLQPTIDLLEKPIGIFGLLDEECWFPKATDKSFAEKCIKEHAKNPKFMKPDFRSNYDITIVHYAGKVNYTCAQWLSKNMDPLNDNVVELLFNSSDSFVAELWKDRDNIVGLTATSTGDSPFGASRAKKGMFRTVGQLYKEQLSNLMTTLRSTQSNFVRCIIPNYEKKPGKIVPQLVLEQLRCNGVLEGIRICRQGYPNRVMFHDFRIRYEILTPNALPQNFMDAKKACEVMLEKLDLDKNLFRVGNSKVFFKSGVLANLEEERDKLLYKYMVHFQAHVRGRIARIRHSKRIHLKSAVFIVQRNIRNYFELRYWSWWRMFIRIKPLLQVTRREEEMHAKEEELKRARDKVDKVEAEVKDMESKINQLQTEKANFMAKIQKDGDMIADLDERLNDLSNKKTELEDVIAEMEQQLQEEDQKVRQTKEELSKVQAILKDTENSKSQLEADMQKLQLEKVSVDSKLANLEQDLASENEVASKLLKEKKSMEDKLADTLAKLQTEEEKVKQLSKAKSKNDASITEYVDRVSQLEKKTKPIWRRTKVN</sequence>
<dbReference type="GO" id="GO:0005516">
    <property type="term" value="F:calmodulin binding"/>
    <property type="evidence" value="ECO:0007669"/>
    <property type="project" value="UniProtKB-KW"/>
</dbReference>
<dbReference type="PANTHER" id="PTHR13140">
    <property type="entry name" value="MYOSIN"/>
    <property type="match status" value="1"/>
</dbReference>
<dbReference type="InterPro" id="IPR001609">
    <property type="entry name" value="Myosin_head_motor_dom-like"/>
</dbReference>
<dbReference type="InterPro" id="IPR004009">
    <property type="entry name" value="SH3_Myosin"/>
</dbReference>
<organism evidence="13 14">
    <name type="scientific">Thelohanellus kitauei</name>
    <name type="common">Myxosporean</name>
    <dbReference type="NCBI Taxonomy" id="669202"/>
    <lineage>
        <taxon>Eukaryota</taxon>
        <taxon>Metazoa</taxon>
        <taxon>Cnidaria</taxon>
        <taxon>Myxozoa</taxon>
        <taxon>Myxosporea</taxon>
        <taxon>Bivalvulida</taxon>
        <taxon>Platysporina</taxon>
        <taxon>Myxobolidae</taxon>
        <taxon>Thelohanellus</taxon>
    </lineage>
</organism>
<dbReference type="Pfam" id="PF01576">
    <property type="entry name" value="Myosin_tail_1"/>
    <property type="match status" value="1"/>
</dbReference>
<dbReference type="FunFam" id="1.20.120.720:FF:000001">
    <property type="entry name" value="Myosin heavy chain, muscle"/>
    <property type="match status" value="1"/>
</dbReference>
<evidence type="ECO:0000256" key="4">
    <source>
        <dbReference type="ARBA" id="ARBA00022860"/>
    </source>
</evidence>
<dbReference type="Gene3D" id="2.30.30.360">
    <property type="entry name" value="Myosin S1 fragment, N-terminal"/>
    <property type="match status" value="1"/>
</dbReference>
<keyword evidence="8 9" id="KW-0009">Actin-binding</keyword>
<protein>
    <submittedName>
        <fullName evidence="13">Myosin-10</fullName>
    </submittedName>
</protein>
<keyword evidence="7 9" id="KW-0505">Motor protein</keyword>
<evidence type="ECO:0000256" key="2">
    <source>
        <dbReference type="ARBA" id="ARBA00022741"/>
    </source>
</evidence>
<dbReference type="Gene3D" id="1.10.10.820">
    <property type="match status" value="1"/>
</dbReference>
<dbReference type="GO" id="GO:0045177">
    <property type="term" value="C:apical part of cell"/>
    <property type="evidence" value="ECO:0007669"/>
    <property type="project" value="UniProtKB-ARBA"/>
</dbReference>
<feature type="domain" description="Myosin motor" evidence="11">
    <location>
        <begin position="80"/>
        <end position="775"/>
    </location>
</feature>
<dbReference type="SUPFAM" id="SSF52540">
    <property type="entry name" value="P-loop containing nucleoside triphosphate hydrolases"/>
    <property type="match status" value="1"/>
</dbReference>
<dbReference type="OrthoDB" id="10254995at2759"/>
<dbReference type="OMA" id="VYMMNPP"/>
<dbReference type="InterPro" id="IPR027417">
    <property type="entry name" value="P-loop_NTPase"/>
</dbReference>
<dbReference type="FunFam" id="1.20.5.4820:FF:000002">
    <property type="entry name" value="Myosin heavy chain 10"/>
    <property type="match status" value="1"/>
</dbReference>
<keyword evidence="2 9" id="KW-0547">Nucleotide-binding</keyword>
<dbReference type="GO" id="GO:0005524">
    <property type="term" value="F:ATP binding"/>
    <property type="evidence" value="ECO:0007669"/>
    <property type="project" value="UniProtKB-UniRule"/>
</dbReference>
<keyword evidence="3 9" id="KW-0067">ATP-binding</keyword>
<dbReference type="SMART" id="SM00242">
    <property type="entry name" value="MYSc"/>
    <property type="match status" value="1"/>
</dbReference>
<evidence type="ECO:0000256" key="5">
    <source>
        <dbReference type="ARBA" id="ARBA00023054"/>
    </source>
</evidence>
<feature type="binding site" evidence="9">
    <location>
        <begin position="173"/>
        <end position="180"/>
    </location>
    <ligand>
        <name>ATP</name>
        <dbReference type="ChEBI" id="CHEBI:30616"/>
    </ligand>
</feature>
<evidence type="ECO:0000256" key="1">
    <source>
        <dbReference type="ARBA" id="ARBA00008314"/>
    </source>
</evidence>
<dbReference type="PROSITE" id="PS51844">
    <property type="entry name" value="SH3_LIKE"/>
    <property type="match status" value="1"/>
</dbReference>
<dbReference type="InterPro" id="IPR036961">
    <property type="entry name" value="Kinesin_motor_dom_sf"/>
</dbReference>
<evidence type="ECO:0000256" key="7">
    <source>
        <dbReference type="ARBA" id="ARBA00023175"/>
    </source>
</evidence>
<name>A0A0C2MNQ3_THEKT</name>
<feature type="domain" description="Myosin N-terminal SH3-like" evidence="12">
    <location>
        <begin position="26"/>
        <end position="76"/>
    </location>
</feature>
<accession>A0A0C2MNQ3</accession>
<dbReference type="Gene3D" id="1.20.5.4820">
    <property type="match status" value="1"/>
</dbReference>
<evidence type="ECO:0000313" key="13">
    <source>
        <dbReference type="EMBL" id="KII63266.1"/>
    </source>
</evidence>
<evidence type="ECO:0000256" key="6">
    <source>
        <dbReference type="ARBA" id="ARBA00023123"/>
    </source>
</evidence>